<dbReference type="KEGG" id="ang:An01g00740"/>
<gene>
    <name evidence="2" type="ORF">An01g00740</name>
</gene>
<dbReference type="AlphaFoldDB" id="A0AAJ8E0L9"/>
<proteinExistence type="predicted"/>
<accession>A0AAJ8E0L9</accession>
<feature type="transmembrane region" description="Helical" evidence="1">
    <location>
        <begin position="31"/>
        <end position="57"/>
    </location>
</feature>
<organism evidence="2">
    <name type="scientific">Aspergillus niger</name>
    <dbReference type="NCBI Taxonomy" id="5061"/>
    <lineage>
        <taxon>Eukaryota</taxon>
        <taxon>Fungi</taxon>
        <taxon>Dikarya</taxon>
        <taxon>Ascomycota</taxon>
        <taxon>Pezizomycotina</taxon>
        <taxon>Eurotiomycetes</taxon>
        <taxon>Eurotiomycetidae</taxon>
        <taxon>Eurotiales</taxon>
        <taxon>Aspergillaceae</taxon>
        <taxon>Aspergillus</taxon>
        <taxon>Aspergillus subgen. Circumdati</taxon>
    </lineage>
</organism>
<evidence type="ECO:0000256" key="1">
    <source>
        <dbReference type="SAM" id="Phobius"/>
    </source>
</evidence>
<dbReference type="RefSeq" id="XP_059603033.1">
    <property type="nucleotide sequence ID" value="XM_059748994.1"/>
</dbReference>
<protein>
    <submittedName>
        <fullName evidence="2">Uncharacterized protein</fullName>
    </submittedName>
</protein>
<evidence type="ECO:0000313" key="2">
    <source>
        <dbReference type="RefSeq" id="XP_059603033.1"/>
    </source>
</evidence>
<keyword evidence="1" id="KW-0472">Membrane</keyword>
<reference evidence="2" key="2">
    <citation type="submission" date="2025-08" db="UniProtKB">
        <authorList>
            <consortium name="RefSeq"/>
        </authorList>
    </citation>
    <scope>IDENTIFICATION</scope>
</reference>
<dbReference type="VEuPathDB" id="FungiDB:An01g00740"/>
<feature type="non-terminal residue" evidence="2">
    <location>
        <position position="1"/>
    </location>
</feature>
<keyword evidence="1" id="KW-1133">Transmembrane helix</keyword>
<keyword evidence="1" id="KW-0812">Transmembrane</keyword>
<dbReference type="GeneID" id="84589822"/>
<name>A0AAJ8E0L9_ASPNG</name>
<sequence length="204" mass="21748">NTIALLSQTLTVILDIVEVGSSIGLYTVTGVFATVLPVLGAVLAVLGVVMMLINLFVNLFGGSPPPDPVQEFIDHVAKGLVGGFENAPPPKLDYTIPSVIYESGEVTGITIKGENTTNDEISIPNARIVVNSGSDDVCLFSTDDFELVEDTDTDKDSDKHLYVTPNSTAEGTLSSSVLGDETEYHEFDLVVGGKKRIRRTVCTN</sequence>
<reference evidence="2" key="1">
    <citation type="submission" date="2025-02" db="EMBL/GenBank/DDBJ databases">
        <authorList>
            <consortium name="NCBI Genome Project"/>
        </authorList>
    </citation>
    <scope>NUCLEOTIDE SEQUENCE</scope>
</reference>